<dbReference type="EMBL" id="LM676445">
    <property type="protein sequence ID" value="CEP27841.1"/>
    <property type="molecule type" value="Genomic_DNA"/>
</dbReference>
<sequence length="230" mass="25353">MSVLLLRLAGPLQSWGDSSRFATRGTRREPTKSGVIGMVAAALGRSRDDSMEDLVALRFGTRVDQPGTVVRDFHTVLTGTGKAANSALTERFYVADAVFVVGLEGDSALLDEVRNALNDPTFIIGLGRRSCPPTGQLVLGVVEQPLDDALVNVPWQASDWYQRRQPREVLLEILKESEPGEHGTTQRDVPISFSRSHRQYGWRQVVSHHIQIANPNGHDRDDWFAALEGA</sequence>
<evidence type="ECO:0000256" key="1">
    <source>
        <dbReference type="ARBA" id="ARBA00023118"/>
    </source>
</evidence>
<name>A0A0B7NXX5_PROFF</name>
<dbReference type="InterPro" id="IPR013422">
    <property type="entry name" value="CRISPR-assoc_prot_Cas5_N"/>
</dbReference>
<dbReference type="NCBIfam" id="TIGR02593">
    <property type="entry name" value="CRISPR_cas5"/>
    <property type="match status" value="1"/>
</dbReference>
<dbReference type="Gene3D" id="3.30.70.2660">
    <property type="match status" value="1"/>
</dbReference>
<reference evidence="2" key="1">
    <citation type="submission" date="2014-08" db="EMBL/GenBank/DDBJ databases">
        <authorList>
            <person name="Falentin Helene"/>
        </authorList>
    </citation>
    <scope>NUCLEOTIDE SEQUENCE</scope>
</reference>
<dbReference type="InterPro" id="IPR021124">
    <property type="entry name" value="CRISPR-assoc_prot_Cas5"/>
</dbReference>
<dbReference type="AlphaFoldDB" id="A0A0B7NXX5"/>
<protein>
    <submittedName>
        <fullName evidence="2">CRISPR system CASCADE complex protein CasD</fullName>
    </submittedName>
</protein>
<dbReference type="InterPro" id="IPR010147">
    <property type="entry name" value="CRISPR-assoc_prot_CasD"/>
</dbReference>
<dbReference type="GO" id="GO:0003723">
    <property type="term" value="F:RNA binding"/>
    <property type="evidence" value="ECO:0007669"/>
    <property type="project" value="InterPro"/>
</dbReference>
<dbReference type="GO" id="GO:0043571">
    <property type="term" value="P:maintenance of CRISPR repeat elements"/>
    <property type="evidence" value="ECO:0007669"/>
    <property type="project" value="InterPro"/>
</dbReference>
<dbReference type="Pfam" id="PF09704">
    <property type="entry name" value="Cas_Cas5d"/>
    <property type="match status" value="1"/>
</dbReference>
<accession>A0A0B7NXX5</accession>
<dbReference type="GO" id="GO:0051607">
    <property type="term" value="P:defense response to virus"/>
    <property type="evidence" value="ECO:0007669"/>
    <property type="project" value="UniProtKB-KW"/>
</dbReference>
<proteinExistence type="predicted"/>
<keyword evidence="1" id="KW-0051">Antiviral defense</keyword>
<gene>
    <name evidence="2" type="primary">casD</name>
    <name evidence="2" type="ORF">PFCIRM138_06905</name>
</gene>
<dbReference type="NCBIfam" id="TIGR01868">
    <property type="entry name" value="casD_Cas5e"/>
    <property type="match status" value="1"/>
</dbReference>
<dbReference type="CDD" id="cd09645">
    <property type="entry name" value="Cas5_I-E"/>
    <property type="match status" value="1"/>
</dbReference>
<evidence type="ECO:0000313" key="2">
    <source>
        <dbReference type="EMBL" id="CEP27841.1"/>
    </source>
</evidence>
<organism evidence="2">
    <name type="scientific">Propionibacterium freudenreichii subsp. freudenreichii</name>
    <dbReference type="NCBI Taxonomy" id="66712"/>
    <lineage>
        <taxon>Bacteria</taxon>
        <taxon>Bacillati</taxon>
        <taxon>Actinomycetota</taxon>
        <taxon>Actinomycetes</taxon>
        <taxon>Propionibacteriales</taxon>
        <taxon>Propionibacteriaceae</taxon>
        <taxon>Propionibacterium</taxon>
    </lineage>
</organism>